<sequence>MPGLAPLIAANQKSVEIVISDEPPPPPSPSPRQRSLVALVMDLIIHPRIPMVFFLKLFIIVLRTAVMFTYGDCDFDKSRQLLKFYSEAEFPIHINDATYLHLQQVHISQQYVDDYESSGIRMTIGSFTVFIIVSMMIAVDSMSLRHCQFPARIAIRTPIFD</sequence>
<dbReference type="AlphaFoldDB" id="A0A8S1ESP8"/>
<proteinExistence type="predicted"/>
<organism evidence="2 3">
    <name type="scientific">Caenorhabditis bovis</name>
    <dbReference type="NCBI Taxonomy" id="2654633"/>
    <lineage>
        <taxon>Eukaryota</taxon>
        <taxon>Metazoa</taxon>
        <taxon>Ecdysozoa</taxon>
        <taxon>Nematoda</taxon>
        <taxon>Chromadorea</taxon>
        <taxon>Rhabditida</taxon>
        <taxon>Rhabditina</taxon>
        <taxon>Rhabditomorpha</taxon>
        <taxon>Rhabditoidea</taxon>
        <taxon>Rhabditidae</taxon>
        <taxon>Peloderinae</taxon>
        <taxon>Caenorhabditis</taxon>
    </lineage>
</organism>
<dbReference type="EMBL" id="CADEPM010000004">
    <property type="protein sequence ID" value="CAB3405036.1"/>
    <property type="molecule type" value="Genomic_DNA"/>
</dbReference>
<evidence type="ECO:0000313" key="2">
    <source>
        <dbReference type="EMBL" id="CAB3405036.1"/>
    </source>
</evidence>
<reference evidence="2 3" key="1">
    <citation type="submission" date="2020-04" db="EMBL/GenBank/DDBJ databases">
        <authorList>
            <person name="Laetsch R D."/>
            <person name="Stevens L."/>
            <person name="Kumar S."/>
            <person name="Blaxter L. M."/>
        </authorList>
    </citation>
    <scope>NUCLEOTIDE SEQUENCE [LARGE SCALE GENOMIC DNA]</scope>
</reference>
<feature type="transmembrane region" description="Helical" evidence="1">
    <location>
        <begin position="51"/>
        <end position="71"/>
    </location>
</feature>
<keyword evidence="1" id="KW-0812">Transmembrane</keyword>
<comment type="caution">
    <text evidence="2">The sequence shown here is derived from an EMBL/GenBank/DDBJ whole genome shotgun (WGS) entry which is preliminary data.</text>
</comment>
<dbReference type="Proteomes" id="UP000494206">
    <property type="component" value="Unassembled WGS sequence"/>
</dbReference>
<evidence type="ECO:0000313" key="3">
    <source>
        <dbReference type="Proteomes" id="UP000494206"/>
    </source>
</evidence>
<keyword evidence="3" id="KW-1185">Reference proteome</keyword>
<gene>
    <name evidence="2" type="ORF">CBOVIS_LOCUS7287</name>
</gene>
<evidence type="ECO:0000256" key="1">
    <source>
        <dbReference type="SAM" id="Phobius"/>
    </source>
</evidence>
<feature type="transmembrane region" description="Helical" evidence="1">
    <location>
        <begin position="120"/>
        <end position="139"/>
    </location>
</feature>
<name>A0A8S1ESP8_9PELO</name>
<keyword evidence="1" id="KW-0472">Membrane</keyword>
<keyword evidence="1" id="KW-1133">Transmembrane helix</keyword>
<accession>A0A8S1ESP8</accession>
<protein>
    <submittedName>
        <fullName evidence="2">Uncharacterized protein</fullName>
    </submittedName>
</protein>